<dbReference type="SUPFAM" id="SSF53720">
    <property type="entry name" value="ALDH-like"/>
    <property type="match status" value="1"/>
</dbReference>
<dbReference type="InterPro" id="IPR016163">
    <property type="entry name" value="Ald_DH_C"/>
</dbReference>
<accession>A0A5C2SB88</accession>
<keyword evidence="7" id="KW-1185">Reference proteome</keyword>
<name>A0A5C2SB88_9APHY</name>
<dbReference type="PANTHER" id="PTHR11699">
    <property type="entry name" value="ALDEHYDE DEHYDROGENASE-RELATED"/>
    <property type="match status" value="1"/>
</dbReference>
<dbReference type="EMBL" id="ML122263">
    <property type="protein sequence ID" value="RPD61020.1"/>
    <property type="molecule type" value="Genomic_DNA"/>
</dbReference>
<evidence type="ECO:0000256" key="3">
    <source>
        <dbReference type="PROSITE-ProRule" id="PRU10007"/>
    </source>
</evidence>
<dbReference type="Gene3D" id="3.40.605.10">
    <property type="entry name" value="Aldehyde Dehydrogenase, Chain A, domain 1"/>
    <property type="match status" value="1"/>
</dbReference>
<evidence type="ECO:0000259" key="5">
    <source>
        <dbReference type="Pfam" id="PF00171"/>
    </source>
</evidence>
<protein>
    <submittedName>
        <fullName evidence="6">Aldehyde dehydrogenase</fullName>
    </submittedName>
</protein>
<evidence type="ECO:0000313" key="6">
    <source>
        <dbReference type="EMBL" id="RPD61020.1"/>
    </source>
</evidence>
<organism evidence="6 7">
    <name type="scientific">Lentinus tigrinus ALCF2SS1-6</name>
    <dbReference type="NCBI Taxonomy" id="1328759"/>
    <lineage>
        <taxon>Eukaryota</taxon>
        <taxon>Fungi</taxon>
        <taxon>Dikarya</taxon>
        <taxon>Basidiomycota</taxon>
        <taxon>Agaricomycotina</taxon>
        <taxon>Agaricomycetes</taxon>
        <taxon>Polyporales</taxon>
        <taxon>Polyporaceae</taxon>
        <taxon>Lentinus</taxon>
    </lineage>
</organism>
<dbReference type="InterPro" id="IPR029510">
    <property type="entry name" value="Ald_DH_CS_GLU"/>
</dbReference>
<evidence type="ECO:0000256" key="1">
    <source>
        <dbReference type="ARBA" id="ARBA00009986"/>
    </source>
</evidence>
<dbReference type="PROSITE" id="PS00687">
    <property type="entry name" value="ALDEHYDE_DEHYDR_GLU"/>
    <property type="match status" value="1"/>
</dbReference>
<feature type="active site" evidence="3">
    <location>
        <position position="247"/>
    </location>
</feature>
<dbReference type="STRING" id="1328759.A0A5C2SB88"/>
<dbReference type="Proteomes" id="UP000313359">
    <property type="component" value="Unassembled WGS sequence"/>
</dbReference>
<dbReference type="InterPro" id="IPR015590">
    <property type="entry name" value="Aldehyde_DH_dom"/>
</dbReference>
<dbReference type="InterPro" id="IPR016162">
    <property type="entry name" value="Ald_DH_N"/>
</dbReference>
<dbReference type="GO" id="GO:0016620">
    <property type="term" value="F:oxidoreductase activity, acting on the aldehyde or oxo group of donors, NAD or NADP as acceptor"/>
    <property type="evidence" value="ECO:0007669"/>
    <property type="project" value="InterPro"/>
</dbReference>
<dbReference type="Gene3D" id="3.40.309.10">
    <property type="entry name" value="Aldehyde Dehydrogenase, Chain A, domain 2"/>
    <property type="match status" value="1"/>
</dbReference>
<dbReference type="InterPro" id="IPR016161">
    <property type="entry name" value="Ald_DH/histidinol_DH"/>
</dbReference>
<dbReference type="FunFam" id="3.40.605.10:FF:000007">
    <property type="entry name" value="NAD/NADP-dependent betaine aldehyde dehydrogenase"/>
    <property type="match status" value="1"/>
</dbReference>
<dbReference type="AlphaFoldDB" id="A0A5C2SB88"/>
<evidence type="ECO:0000256" key="2">
    <source>
        <dbReference type="ARBA" id="ARBA00023002"/>
    </source>
</evidence>
<feature type="domain" description="Aldehyde dehydrogenase" evidence="5">
    <location>
        <begin position="25"/>
        <end position="470"/>
    </location>
</feature>
<reference evidence="6" key="1">
    <citation type="journal article" date="2018" name="Genome Biol. Evol.">
        <title>Genomics and development of Lentinus tigrinus, a white-rot wood-decaying mushroom with dimorphic fruiting bodies.</title>
        <authorList>
            <person name="Wu B."/>
            <person name="Xu Z."/>
            <person name="Knudson A."/>
            <person name="Carlson A."/>
            <person name="Chen N."/>
            <person name="Kovaka S."/>
            <person name="LaButti K."/>
            <person name="Lipzen A."/>
            <person name="Pennachio C."/>
            <person name="Riley R."/>
            <person name="Schakwitz W."/>
            <person name="Umezawa K."/>
            <person name="Ohm R.A."/>
            <person name="Grigoriev I.V."/>
            <person name="Nagy L.G."/>
            <person name="Gibbons J."/>
            <person name="Hibbett D."/>
        </authorList>
    </citation>
    <scope>NUCLEOTIDE SEQUENCE [LARGE SCALE GENOMIC DNA]</scope>
    <source>
        <strain evidence="6">ALCF2SS1-6</strain>
    </source>
</reference>
<gene>
    <name evidence="6" type="ORF">L227DRAFT_500966</name>
</gene>
<dbReference type="OrthoDB" id="310895at2759"/>
<comment type="similarity">
    <text evidence="1 4">Belongs to the aldehyde dehydrogenase family.</text>
</comment>
<keyword evidence="2 4" id="KW-0560">Oxidoreductase</keyword>
<proteinExistence type="inferred from homology"/>
<dbReference type="InterPro" id="IPR044086">
    <property type="entry name" value="LUC3-like"/>
</dbReference>
<dbReference type="CDD" id="cd07106">
    <property type="entry name" value="ALDH_AldA-AAD23400"/>
    <property type="match status" value="1"/>
</dbReference>
<dbReference type="FunFam" id="3.40.309.10:FF:000009">
    <property type="entry name" value="Aldehyde dehydrogenase A"/>
    <property type="match status" value="1"/>
</dbReference>
<sequence length="477" mass="52458">MINFSFTDGFAHVIDGEKVSSPTAKGVVDPATEDVFAHVPVATCEQLEDAVVAAERAFPGWKSKPWEERQEVLNDIAALLERHATEFIELLMREVGKDHVSAAFELSIAVPWLRAVAKQRLDDEIVHHDEKRIVKNRFRPYGVVAGITPFNFPIVLTITKLAQALLAGNCIIIKAPPTAPCSVMKFIELSQSVLPPGVCSVLYGGNELGEWIVRHPRILRISMTGSPGAGKAVMREAAEELKSLTLELGGNDPAIILDDVNPKQMAQRILLGAASNAGQTCFNMKRIYVHDAVYDAVRDELVVLAENMKVGNPFDSAVSIGPVQNRGQYERLSGLISDCKEKGYKIAFESKLPASGKGYYVPLVIVDNPPDESRIVREEQFGPIIPLLRWRDDDDVIRRANDSEFGLGSSIWGRDVDRMQRLADKLDNGMVWINDWGAVGGDFPLGGTKHSGMGVENSKHGLASWTYVQSFVCNKSL</sequence>
<evidence type="ECO:0000313" key="7">
    <source>
        <dbReference type="Proteomes" id="UP000313359"/>
    </source>
</evidence>
<evidence type="ECO:0000256" key="4">
    <source>
        <dbReference type="RuleBase" id="RU003345"/>
    </source>
</evidence>
<dbReference type="Pfam" id="PF00171">
    <property type="entry name" value="Aldedh"/>
    <property type="match status" value="1"/>
</dbReference>